<dbReference type="AlphaFoldDB" id="C6WIM0"/>
<evidence type="ECO:0000313" key="4">
    <source>
        <dbReference type="Proteomes" id="UP000002213"/>
    </source>
</evidence>
<proteinExistence type="predicted"/>
<dbReference type="SUPFAM" id="SSF82771">
    <property type="entry name" value="GIY-YIG endonuclease"/>
    <property type="match status" value="1"/>
</dbReference>
<accession>C6WIM0</accession>
<dbReference type="PROSITE" id="PS50164">
    <property type="entry name" value="GIY_YIG"/>
    <property type="match status" value="1"/>
</dbReference>
<dbReference type="Proteomes" id="UP000002213">
    <property type="component" value="Chromosome"/>
</dbReference>
<dbReference type="InterPro" id="IPR035901">
    <property type="entry name" value="GIY-YIG_endonuc_sf"/>
</dbReference>
<evidence type="ECO:0000313" key="3">
    <source>
        <dbReference type="EMBL" id="ACU38110.1"/>
    </source>
</evidence>
<feature type="domain" description="GIY-YIG" evidence="2">
    <location>
        <begin position="170"/>
        <end position="258"/>
    </location>
</feature>
<name>C6WIM0_ACTMD</name>
<dbReference type="Pfam" id="PF01541">
    <property type="entry name" value="GIY-YIG"/>
    <property type="match status" value="1"/>
</dbReference>
<dbReference type="OrthoDB" id="9152702at2"/>
<feature type="region of interest" description="Disordered" evidence="1">
    <location>
        <begin position="100"/>
        <end position="138"/>
    </location>
</feature>
<evidence type="ECO:0000256" key="1">
    <source>
        <dbReference type="SAM" id="MobiDB-lite"/>
    </source>
</evidence>
<dbReference type="EMBL" id="CP001630">
    <property type="protein sequence ID" value="ACU38110.1"/>
    <property type="molecule type" value="Genomic_DNA"/>
</dbReference>
<keyword evidence="4" id="KW-1185">Reference proteome</keyword>
<feature type="compositionally biased region" description="Low complexity" evidence="1">
    <location>
        <begin position="102"/>
        <end position="112"/>
    </location>
</feature>
<dbReference type="HOGENOM" id="CLU_738960_0_0_11"/>
<dbReference type="CDD" id="cd00719">
    <property type="entry name" value="GIY-YIG_SF"/>
    <property type="match status" value="1"/>
</dbReference>
<sequence length="374" mass="41520">MTTPSEASAIEEFARKLRELRIDCGEPSYATISRLTRTDQESISVGSVHTLLAGQRQTKPEIVRAFVRAVLRHRDGAARPEHAGIVDEWFALWRATRLESQTRTTGPAATPRETPPPASPQAGDVSSASTAHRPGIDRDQLVTPRVRSFLAHLEAALASTDEQGRRWGSAKYGCYAFYDYDGEPIYVGQTNERVQTRVRRHLSNQRTDAVAMRVLDVQEVAELELWPLWEHEDVDRTGEAAHQARQHLDAVESTIYERLLAESRFGMLLNERVPATAEPVELPASRRFALVDDYTRREWGSAAVRIARRASTLARLADTAVERGVVSDGLRRAILVQGVRLTQLAASAYATASGTKEPVVQLQGLEVREGIPLT</sequence>
<dbReference type="eggNOG" id="ENOG502Z8C0">
    <property type="taxonomic scope" value="Bacteria"/>
</dbReference>
<organism evidence="3 4">
    <name type="scientific">Actinosynnema mirum (strain ATCC 29888 / DSM 43827 / JCM 3225 / NBRC 14064 / NCIMB 13271 / NRRL B-12336 / IMRU 3971 / 101)</name>
    <dbReference type="NCBI Taxonomy" id="446462"/>
    <lineage>
        <taxon>Bacteria</taxon>
        <taxon>Bacillati</taxon>
        <taxon>Actinomycetota</taxon>
        <taxon>Actinomycetes</taxon>
        <taxon>Pseudonocardiales</taxon>
        <taxon>Pseudonocardiaceae</taxon>
        <taxon>Actinosynnema</taxon>
    </lineage>
</organism>
<gene>
    <name evidence="3" type="ordered locus">Amir_4255</name>
</gene>
<dbReference type="InterPro" id="IPR000305">
    <property type="entry name" value="GIY-YIG_endonuc"/>
</dbReference>
<dbReference type="RefSeq" id="WP_015802997.1">
    <property type="nucleotide sequence ID" value="NC_013093.1"/>
</dbReference>
<evidence type="ECO:0000259" key="2">
    <source>
        <dbReference type="PROSITE" id="PS50164"/>
    </source>
</evidence>
<reference evidence="3 4" key="1">
    <citation type="journal article" date="2009" name="Stand. Genomic Sci.">
        <title>Complete genome sequence of Actinosynnema mirum type strain (101).</title>
        <authorList>
            <person name="Land M."/>
            <person name="Lapidus A."/>
            <person name="Mayilraj S."/>
            <person name="Chen F."/>
            <person name="Copeland A."/>
            <person name="Del Rio T.G."/>
            <person name="Nolan M."/>
            <person name="Lucas S."/>
            <person name="Tice H."/>
            <person name="Cheng J.F."/>
            <person name="Chertkov O."/>
            <person name="Bruce D."/>
            <person name="Goodwin L."/>
            <person name="Pitluck S."/>
            <person name="Rohde M."/>
            <person name="Goker M."/>
            <person name="Pati A."/>
            <person name="Ivanova N."/>
            <person name="Mavromatis K."/>
            <person name="Chen A."/>
            <person name="Palaniappan K."/>
            <person name="Hauser L."/>
            <person name="Chang Y.J."/>
            <person name="Jeffries C.C."/>
            <person name="Brettin T."/>
            <person name="Detter J.C."/>
            <person name="Han C."/>
            <person name="Chain P."/>
            <person name="Tindall B.J."/>
            <person name="Bristow J."/>
            <person name="Eisen J.A."/>
            <person name="Markowitz V."/>
            <person name="Hugenholtz P."/>
            <person name="Kyrpides N.C."/>
            <person name="Klenk H.P."/>
        </authorList>
    </citation>
    <scope>NUCLEOTIDE SEQUENCE [LARGE SCALE GENOMIC DNA]</scope>
    <source>
        <strain evidence="4">ATCC 29888 / DSM 43827 / JCM 3225 / NBRC 14064 / NCIMB 13271 / NRRL B-12336 / IMRU 3971 / 101</strain>
    </source>
</reference>
<protein>
    <recommendedName>
        <fullName evidence="2">GIY-YIG domain-containing protein</fullName>
    </recommendedName>
</protein>
<dbReference type="KEGG" id="ami:Amir_4255"/>